<dbReference type="CDD" id="cd00190">
    <property type="entry name" value="Tryp_SPc"/>
    <property type="match status" value="1"/>
</dbReference>
<keyword evidence="5" id="KW-1015">Disulfide bond</keyword>
<dbReference type="InterPro" id="IPR001254">
    <property type="entry name" value="Trypsin_dom"/>
</dbReference>
<evidence type="ECO:0000313" key="9">
    <source>
        <dbReference type="EMBL" id="CAF2032521.1"/>
    </source>
</evidence>
<sequence length="331" mass="36605">MAILGILLFFCLSSVVTSQSQVLNIRDNGKICSQWFNAQPGVSVSFTQNRECISAVSFESQNGKSRLCCQGMPLTTPSANFPRECGRQKYQPHKTRIIGGFHANANSWPWQILLRGTNNQCGGALIDQQHVLTAAHCLKFPVQAQDYKVYIGAHAIDKPMYMEQEIVAKQIWAHELYNDKTLVNDIAIIRLSKPVQISDTVNFICLPGSEVGTAVNQTVWVSGWGRTAHLGDQSPILKQTWLHTMGNRCNTYGTASFNQEKQICAGRYTKDSSTCQGDSGGPLMFESSNGQWFINGVVSYGSTTCGTEGNPGVYTRVKYYLPWIESKLKAA</sequence>
<dbReference type="SMART" id="SM00020">
    <property type="entry name" value="Tryp_SPc"/>
    <property type="match status" value="1"/>
</dbReference>
<dbReference type="InterPro" id="IPR033116">
    <property type="entry name" value="TRYPSIN_SER"/>
</dbReference>
<evidence type="ECO:0000256" key="1">
    <source>
        <dbReference type="ARBA" id="ARBA00022670"/>
    </source>
</evidence>
<keyword evidence="3 6" id="KW-0378">Hydrolase</keyword>
<dbReference type="EMBL" id="CAJNRG010016259">
    <property type="protein sequence ID" value="CAF2196464.1"/>
    <property type="molecule type" value="Genomic_DNA"/>
</dbReference>
<dbReference type="InterPro" id="IPR018114">
    <property type="entry name" value="TRYPSIN_HIS"/>
</dbReference>
<keyword evidence="2 7" id="KW-0732">Signal</keyword>
<evidence type="ECO:0000256" key="3">
    <source>
        <dbReference type="ARBA" id="ARBA00022801"/>
    </source>
</evidence>
<name>A0A819YX94_9BILA</name>
<keyword evidence="13" id="KW-1185">Reference proteome</keyword>
<evidence type="ECO:0000256" key="2">
    <source>
        <dbReference type="ARBA" id="ARBA00022729"/>
    </source>
</evidence>
<comment type="caution">
    <text evidence="12">The sequence shown here is derived from an EMBL/GenBank/DDBJ whole genome shotgun (WGS) entry which is preliminary data.</text>
</comment>
<dbReference type="Pfam" id="PF00089">
    <property type="entry name" value="Trypsin"/>
    <property type="match status" value="1"/>
</dbReference>
<evidence type="ECO:0000256" key="4">
    <source>
        <dbReference type="ARBA" id="ARBA00022825"/>
    </source>
</evidence>
<accession>A0A819YX94</accession>
<dbReference type="PANTHER" id="PTHR24252:SF7">
    <property type="entry name" value="HYALIN"/>
    <property type="match status" value="1"/>
</dbReference>
<dbReference type="Proteomes" id="UP000663856">
    <property type="component" value="Unassembled WGS sequence"/>
</dbReference>
<dbReference type="PROSITE" id="PS00134">
    <property type="entry name" value="TRYPSIN_HIS"/>
    <property type="match status" value="1"/>
</dbReference>
<keyword evidence="4 6" id="KW-0720">Serine protease</keyword>
<dbReference type="PROSITE" id="PS50240">
    <property type="entry name" value="TRYPSIN_DOM"/>
    <property type="match status" value="1"/>
</dbReference>
<dbReference type="GO" id="GO:0004252">
    <property type="term" value="F:serine-type endopeptidase activity"/>
    <property type="evidence" value="ECO:0007669"/>
    <property type="project" value="InterPro"/>
</dbReference>
<reference evidence="12" key="1">
    <citation type="submission" date="2021-02" db="EMBL/GenBank/DDBJ databases">
        <authorList>
            <person name="Nowell W R."/>
        </authorList>
    </citation>
    <scope>NUCLEOTIDE SEQUENCE</scope>
</reference>
<dbReference type="Proteomes" id="UP000663866">
    <property type="component" value="Unassembled WGS sequence"/>
</dbReference>
<evidence type="ECO:0000256" key="7">
    <source>
        <dbReference type="SAM" id="SignalP"/>
    </source>
</evidence>
<organism evidence="12 13">
    <name type="scientific">Rotaria magnacalcarata</name>
    <dbReference type="NCBI Taxonomy" id="392030"/>
    <lineage>
        <taxon>Eukaryota</taxon>
        <taxon>Metazoa</taxon>
        <taxon>Spiralia</taxon>
        <taxon>Gnathifera</taxon>
        <taxon>Rotifera</taxon>
        <taxon>Eurotatoria</taxon>
        <taxon>Bdelloidea</taxon>
        <taxon>Philodinida</taxon>
        <taxon>Philodinidae</taxon>
        <taxon>Rotaria</taxon>
    </lineage>
</organism>
<dbReference type="PROSITE" id="PS00135">
    <property type="entry name" value="TRYPSIN_SER"/>
    <property type="match status" value="1"/>
</dbReference>
<gene>
    <name evidence="12" type="ORF">OVN521_LOCUS23817</name>
    <name evidence="11" type="ORF">UXM345_LOCUS7827</name>
    <name evidence="9" type="ORF">WKI299_LOCUS6767</name>
    <name evidence="10" type="ORF">XDN619_LOCUS32550</name>
</gene>
<evidence type="ECO:0000313" key="11">
    <source>
        <dbReference type="EMBL" id="CAF3851046.1"/>
    </source>
</evidence>
<dbReference type="Proteomes" id="UP000663887">
    <property type="component" value="Unassembled WGS sequence"/>
</dbReference>
<feature type="domain" description="Peptidase S1" evidence="8">
    <location>
        <begin position="97"/>
        <end position="329"/>
    </location>
</feature>
<dbReference type="AlphaFoldDB" id="A0A819YX94"/>
<dbReference type="Proteomes" id="UP000663842">
    <property type="component" value="Unassembled WGS sequence"/>
</dbReference>
<feature type="signal peptide" evidence="7">
    <location>
        <begin position="1"/>
        <end position="18"/>
    </location>
</feature>
<dbReference type="PRINTS" id="PR00722">
    <property type="entry name" value="CHYMOTRYPSIN"/>
</dbReference>
<proteinExistence type="predicted"/>
<dbReference type="InterPro" id="IPR043504">
    <property type="entry name" value="Peptidase_S1_PA_chymotrypsin"/>
</dbReference>
<dbReference type="EMBL" id="CAJNRF010002010">
    <property type="protein sequence ID" value="CAF2032521.1"/>
    <property type="molecule type" value="Genomic_DNA"/>
</dbReference>
<feature type="chain" id="PRO_5035620318" description="Peptidase S1 domain-containing protein" evidence="7">
    <location>
        <begin position="19"/>
        <end position="331"/>
    </location>
</feature>
<dbReference type="InterPro" id="IPR009003">
    <property type="entry name" value="Peptidase_S1_PA"/>
</dbReference>
<evidence type="ECO:0000259" key="8">
    <source>
        <dbReference type="PROSITE" id="PS50240"/>
    </source>
</evidence>
<dbReference type="GO" id="GO:0006508">
    <property type="term" value="P:proteolysis"/>
    <property type="evidence" value="ECO:0007669"/>
    <property type="project" value="UniProtKB-KW"/>
</dbReference>
<dbReference type="EMBL" id="CAJOBF010000663">
    <property type="protein sequence ID" value="CAF3851046.1"/>
    <property type="molecule type" value="Genomic_DNA"/>
</dbReference>
<evidence type="ECO:0000256" key="5">
    <source>
        <dbReference type="ARBA" id="ARBA00023157"/>
    </source>
</evidence>
<keyword evidence="1 6" id="KW-0645">Protease</keyword>
<dbReference type="EMBL" id="CAJOBG010005497">
    <property type="protein sequence ID" value="CAF4155112.1"/>
    <property type="molecule type" value="Genomic_DNA"/>
</dbReference>
<evidence type="ECO:0000313" key="13">
    <source>
        <dbReference type="Proteomes" id="UP000663866"/>
    </source>
</evidence>
<evidence type="ECO:0000313" key="10">
    <source>
        <dbReference type="EMBL" id="CAF2196464.1"/>
    </source>
</evidence>
<dbReference type="FunFam" id="2.40.10.10:FF:000120">
    <property type="entry name" value="Putative serine protease"/>
    <property type="match status" value="1"/>
</dbReference>
<dbReference type="InterPro" id="IPR001314">
    <property type="entry name" value="Peptidase_S1A"/>
</dbReference>
<evidence type="ECO:0000256" key="6">
    <source>
        <dbReference type="RuleBase" id="RU363034"/>
    </source>
</evidence>
<evidence type="ECO:0000313" key="12">
    <source>
        <dbReference type="EMBL" id="CAF4155112.1"/>
    </source>
</evidence>
<dbReference type="Gene3D" id="2.40.10.10">
    <property type="entry name" value="Trypsin-like serine proteases"/>
    <property type="match status" value="1"/>
</dbReference>
<dbReference type="PANTHER" id="PTHR24252">
    <property type="entry name" value="ACROSIN-RELATED"/>
    <property type="match status" value="1"/>
</dbReference>
<dbReference type="SUPFAM" id="SSF50494">
    <property type="entry name" value="Trypsin-like serine proteases"/>
    <property type="match status" value="1"/>
</dbReference>
<protein>
    <recommendedName>
        <fullName evidence="8">Peptidase S1 domain-containing protein</fullName>
    </recommendedName>
</protein>